<dbReference type="RefSeq" id="WP_013296314.1">
    <property type="nucleotide sequence ID" value="NC_014408.1"/>
</dbReference>
<evidence type="ECO:0000313" key="2">
    <source>
        <dbReference type="Proteomes" id="UP000000345"/>
    </source>
</evidence>
<dbReference type="GeneID" id="9705233"/>
<proteinExistence type="predicted"/>
<dbReference type="PaxDb" id="79929-MTBMA_c15240"/>
<evidence type="ECO:0000313" key="1">
    <source>
        <dbReference type="EMBL" id="ADL59103.1"/>
    </source>
</evidence>
<dbReference type="EMBL" id="CP001710">
    <property type="protein sequence ID" value="ADL59103.1"/>
    <property type="molecule type" value="Genomic_DNA"/>
</dbReference>
<dbReference type="STRING" id="79929.MTBMA_c15240"/>
<keyword evidence="2" id="KW-1185">Reference proteome</keyword>
<accession>D9PY05</accession>
<gene>
    <name evidence="1" type="ordered locus">MTBMA_c15240</name>
</gene>
<sequence>MEIQIQRIGLFRPEKNPKSCTLSLDMDWKIDYTDFGNNSVGYTFYMESERGVPLKFKVEGKVVLEDSEKLPGNLSELLLDLGLNIMVEMFNITRDRTISVQNELLSIDEFKGKVKNLEV</sequence>
<dbReference type="Proteomes" id="UP000000345">
    <property type="component" value="Chromosome"/>
</dbReference>
<dbReference type="AlphaFoldDB" id="D9PY05"/>
<dbReference type="OrthoDB" id="76644at2157"/>
<name>D9PY05_METTM</name>
<dbReference type="GeneID" id="77400296"/>
<dbReference type="HOGENOM" id="CLU_2079438_0_0_2"/>
<dbReference type="KEGG" id="mmg:MTBMA_c15240"/>
<protein>
    <submittedName>
        <fullName evidence="1">Uncharacterized protein</fullName>
    </submittedName>
</protein>
<reference key="1">
    <citation type="submission" date="2009-08" db="EMBL/GenBank/DDBJ databases">
        <title>The genome sequence of Methanothermobacter marburgensis.</title>
        <authorList>
            <person name="Kaster A."/>
            <person name="Seedorf H."/>
            <person name="Goenrich M."/>
            <person name="Wiezer A."/>
            <person name="Liesegang H."/>
            <person name="Thauer R."/>
            <person name="Gottschalk G."/>
        </authorList>
    </citation>
    <scope>NUCLEOTIDE SEQUENCE</scope>
    <source>
        <strain>Marburg</strain>
    </source>
</reference>
<organism evidence="1 2">
    <name type="scientific">Methanothermobacter marburgensis (strain ATCC BAA-927 / DSM 2133 / JCM 14651 / NBRC 100331 / OCM 82 / Marburg)</name>
    <name type="common">Methanobacterium thermoautotrophicum</name>
    <dbReference type="NCBI Taxonomy" id="79929"/>
    <lineage>
        <taxon>Archaea</taxon>
        <taxon>Methanobacteriati</taxon>
        <taxon>Methanobacteriota</taxon>
        <taxon>Methanomada group</taxon>
        <taxon>Methanobacteria</taxon>
        <taxon>Methanobacteriales</taxon>
        <taxon>Methanobacteriaceae</taxon>
        <taxon>Methanothermobacter</taxon>
    </lineage>
</organism>
<reference evidence="1 2" key="2">
    <citation type="journal article" date="2010" name="J. Bacteriol.">
        <title>Complete genome sequence of Methanothermobacter marburgensis, a methanoarchaeon model organism.</title>
        <authorList>
            <person name="Liesegang H."/>
            <person name="Kaster A.K."/>
            <person name="Wiezer A."/>
            <person name="Goenrich M."/>
            <person name="Wollherr A."/>
            <person name="Seedorf H."/>
            <person name="Gottschalk G."/>
            <person name="Thauer R.K."/>
        </authorList>
    </citation>
    <scope>NUCLEOTIDE SEQUENCE [LARGE SCALE GENOMIC DNA]</scope>
    <source>
        <strain evidence="2">ATCC BAA-927 / DSM 2133 / JCM 14651 / NBRC 100331 / OCM 82 / Marburg</strain>
    </source>
</reference>